<reference evidence="2" key="1">
    <citation type="submission" date="2020-06" db="EMBL/GenBank/DDBJ databases">
        <authorList>
            <person name="Li T."/>
            <person name="Hu X."/>
            <person name="Zhang T."/>
            <person name="Song X."/>
            <person name="Zhang H."/>
            <person name="Dai N."/>
            <person name="Sheng W."/>
            <person name="Hou X."/>
            <person name="Wei L."/>
        </authorList>
    </citation>
    <scope>NUCLEOTIDE SEQUENCE</scope>
    <source>
        <strain evidence="2">KEN1</strain>
        <tissue evidence="2">Leaf</tissue>
    </source>
</reference>
<dbReference type="EMBL" id="JACGWN010000013">
    <property type="protein sequence ID" value="KAL0410444.1"/>
    <property type="molecule type" value="Genomic_DNA"/>
</dbReference>
<evidence type="ECO:0000256" key="1">
    <source>
        <dbReference type="SAM" id="MobiDB-lite"/>
    </source>
</evidence>
<sequence length="120" mass="12838">MALKASGAYRHCAPCANQPAPQPRRNGSFGGGGGGESDSVAPEKFRWSYRRTGSSNSSSTAGRRELEARLKGISSGRGRRRRSGRNRAGRLRRGERAQGVGGSGGARCVNYLCVLATWRQ</sequence>
<comment type="caution">
    <text evidence="2">The sequence shown here is derived from an EMBL/GenBank/DDBJ whole genome shotgun (WGS) entry which is preliminary data.</text>
</comment>
<feature type="region of interest" description="Disordered" evidence="1">
    <location>
        <begin position="1"/>
        <end position="106"/>
    </location>
</feature>
<accession>A0AAW2U0V4</accession>
<gene>
    <name evidence="2" type="ORF">Slati_3634100</name>
</gene>
<feature type="compositionally biased region" description="Low complexity" evidence="1">
    <location>
        <begin position="50"/>
        <end position="61"/>
    </location>
</feature>
<reference evidence="2" key="2">
    <citation type="journal article" date="2024" name="Plant">
        <title>Genomic evolution and insights into agronomic trait innovations of Sesamum species.</title>
        <authorList>
            <person name="Miao H."/>
            <person name="Wang L."/>
            <person name="Qu L."/>
            <person name="Liu H."/>
            <person name="Sun Y."/>
            <person name="Le M."/>
            <person name="Wang Q."/>
            <person name="Wei S."/>
            <person name="Zheng Y."/>
            <person name="Lin W."/>
            <person name="Duan Y."/>
            <person name="Cao H."/>
            <person name="Xiong S."/>
            <person name="Wang X."/>
            <person name="Wei L."/>
            <person name="Li C."/>
            <person name="Ma Q."/>
            <person name="Ju M."/>
            <person name="Zhao R."/>
            <person name="Li G."/>
            <person name="Mu C."/>
            <person name="Tian Q."/>
            <person name="Mei H."/>
            <person name="Zhang T."/>
            <person name="Gao T."/>
            <person name="Zhang H."/>
        </authorList>
    </citation>
    <scope>NUCLEOTIDE SEQUENCE</scope>
    <source>
        <strain evidence="2">KEN1</strain>
    </source>
</reference>
<proteinExistence type="predicted"/>
<protein>
    <submittedName>
        <fullName evidence="2">Uncharacterized protein</fullName>
    </submittedName>
</protein>
<name>A0AAW2U0V4_9LAMI</name>
<organism evidence="2">
    <name type="scientific">Sesamum latifolium</name>
    <dbReference type="NCBI Taxonomy" id="2727402"/>
    <lineage>
        <taxon>Eukaryota</taxon>
        <taxon>Viridiplantae</taxon>
        <taxon>Streptophyta</taxon>
        <taxon>Embryophyta</taxon>
        <taxon>Tracheophyta</taxon>
        <taxon>Spermatophyta</taxon>
        <taxon>Magnoliopsida</taxon>
        <taxon>eudicotyledons</taxon>
        <taxon>Gunneridae</taxon>
        <taxon>Pentapetalae</taxon>
        <taxon>asterids</taxon>
        <taxon>lamiids</taxon>
        <taxon>Lamiales</taxon>
        <taxon>Pedaliaceae</taxon>
        <taxon>Sesamum</taxon>
    </lineage>
</organism>
<evidence type="ECO:0000313" key="2">
    <source>
        <dbReference type="EMBL" id="KAL0410444.1"/>
    </source>
</evidence>
<dbReference type="AlphaFoldDB" id="A0AAW2U0V4"/>
<feature type="compositionally biased region" description="Basic residues" evidence="1">
    <location>
        <begin position="77"/>
        <end position="93"/>
    </location>
</feature>